<accession>A0A2M8LPW2</accession>
<organism evidence="1 5">
    <name type="scientific">Streptomyces carminius</name>
    <dbReference type="NCBI Taxonomy" id="2665496"/>
    <lineage>
        <taxon>Bacteria</taxon>
        <taxon>Bacillati</taxon>
        <taxon>Actinomycetota</taxon>
        <taxon>Actinomycetes</taxon>
        <taxon>Kitasatosporales</taxon>
        <taxon>Streptomycetaceae</taxon>
        <taxon>Streptomyces</taxon>
    </lineage>
</organism>
<dbReference type="Proteomes" id="UP000230407">
    <property type="component" value="Unassembled WGS sequence"/>
</dbReference>
<dbReference type="EMBL" id="PGGW01000056">
    <property type="protein sequence ID" value="PJE96847.1"/>
    <property type="molecule type" value="Genomic_DNA"/>
</dbReference>
<evidence type="ECO:0000313" key="4">
    <source>
        <dbReference type="EMBL" id="PJE97794.1"/>
    </source>
</evidence>
<keyword evidence="1" id="KW-0067">ATP-binding</keyword>
<dbReference type="SUPFAM" id="SSF55874">
    <property type="entry name" value="ATPase domain of HSP90 chaperone/DNA topoisomerase II/histidine kinase"/>
    <property type="match status" value="1"/>
</dbReference>
<dbReference type="InterPro" id="IPR050267">
    <property type="entry name" value="Anti-sigma-factor_SerPK"/>
</dbReference>
<reference evidence="1 5" key="1">
    <citation type="submission" date="2017-11" db="EMBL/GenBank/DDBJ databases">
        <title>Streptomyces carmine sp. nov., a novel actinomycete isolated from Sophora alopecuroides in Xinjiang, China.</title>
        <authorList>
            <person name="Wang Y."/>
            <person name="Luo X."/>
            <person name="Wan C."/>
            <person name="Zhang L."/>
        </authorList>
    </citation>
    <scope>NUCLEOTIDE SEQUENCE [LARGE SCALE GENOMIC DNA]</scope>
    <source>
        <strain evidence="1 5">TRM SA0054</strain>
    </source>
</reference>
<proteinExistence type="predicted"/>
<name>A0A2M8LPW2_9ACTN</name>
<dbReference type="PANTHER" id="PTHR35526">
    <property type="entry name" value="ANTI-SIGMA-F FACTOR RSBW-RELATED"/>
    <property type="match status" value="1"/>
</dbReference>
<dbReference type="InterPro" id="IPR036890">
    <property type="entry name" value="HATPase_C_sf"/>
</dbReference>
<evidence type="ECO:0000313" key="3">
    <source>
        <dbReference type="EMBL" id="PJE97557.1"/>
    </source>
</evidence>
<evidence type="ECO:0000313" key="1">
    <source>
        <dbReference type="EMBL" id="PJE93997.1"/>
    </source>
</evidence>
<evidence type="ECO:0000313" key="5">
    <source>
        <dbReference type="Proteomes" id="UP000230407"/>
    </source>
</evidence>
<dbReference type="EMBL" id="PGGW01000039">
    <property type="protein sequence ID" value="PJE97794.1"/>
    <property type="molecule type" value="Genomic_DNA"/>
</dbReference>
<protein>
    <submittedName>
        <fullName evidence="1">ATP-binding protein</fullName>
    </submittedName>
</protein>
<dbReference type="Gene3D" id="3.30.565.10">
    <property type="entry name" value="Histidine kinase-like ATPase, C-terminal domain"/>
    <property type="match status" value="1"/>
</dbReference>
<keyword evidence="1" id="KW-0547">Nucleotide-binding</keyword>
<dbReference type="EMBL" id="PGGW01000070">
    <property type="protein sequence ID" value="PJE93997.1"/>
    <property type="molecule type" value="Genomic_DNA"/>
</dbReference>
<comment type="caution">
    <text evidence="1">The sequence shown here is derived from an EMBL/GenBank/DDBJ whole genome shotgun (WGS) entry which is preliminary data.</text>
</comment>
<sequence>MGGGRSAVEVARLGVSELLANVCRHVADRRCRLEVRQGRGTALVRVFDRCARVPEVRVPEWDAERGWGLWLLREVAGGLGCTCVPGGKWVWFTVLLSGPVGEG</sequence>
<evidence type="ECO:0000313" key="2">
    <source>
        <dbReference type="EMBL" id="PJE96847.1"/>
    </source>
</evidence>
<gene>
    <name evidence="4" type="ORF">CUT44_10475</name>
    <name evidence="3" type="ORF">CUT44_11810</name>
    <name evidence="2" type="ORF">CUT44_16115</name>
    <name evidence="1" type="ORF">CUT44_30890</name>
</gene>
<keyword evidence="5" id="KW-1185">Reference proteome</keyword>
<dbReference type="EMBL" id="PGGW01000040">
    <property type="protein sequence ID" value="PJE97557.1"/>
    <property type="molecule type" value="Genomic_DNA"/>
</dbReference>
<dbReference type="AlphaFoldDB" id="A0A2M8LPW2"/>
<dbReference type="PANTHER" id="PTHR35526:SF3">
    <property type="entry name" value="ANTI-SIGMA-F FACTOR RSBW"/>
    <property type="match status" value="1"/>
</dbReference>
<dbReference type="CDD" id="cd16936">
    <property type="entry name" value="HATPase_RsbW-like"/>
    <property type="match status" value="1"/>
</dbReference>
<dbReference type="GO" id="GO:0005524">
    <property type="term" value="F:ATP binding"/>
    <property type="evidence" value="ECO:0007669"/>
    <property type="project" value="UniProtKB-KW"/>
</dbReference>